<evidence type="ECO:0000256" key="3">
    <source>
        <dbReference type="ARBA" id="ARBA00012153"/>
    </source>
</evidence>
<dbReference type="KEGG" id="vcy:IX92_28470"/>
<dbReference type="AlphaFoldDB" id="A0AAN0SIS8"/>
<dbReference type="GO" id="GO:0046872">
    <property type="term" value="F:metal ion binding"/>
    <property type="evidence" value="ECO:0007669"/>
    <property type="project" value="UniProtKB-KW"/>
</dbReference>
<dbReference type="Pfam" id="PF00926">
    <property type="entry name" value="DHBP_synthase"/>
    <property type="match status" value="1"/>
</dbReference>
<dbReference type="EMBL" id="CP009620">
    <property type="protein sequence ID" value="AIW23005.1"/>
    <property type="molecule type" value="Genomic_DNA"/>
</dbReference>
<keyword evidence="6" id="KW-0479">Metal-binding</keyword>
<dbReference type="InterPro" id="IPR000422">
    <property type="entry name" value="DHBP_synthase_RibB"/>
</dbReference>
<evidence type="ECO:0000313" key="8">
    <source>
        <dbReference type="Proteomes" id="UP000030081"/>
    </source>
</evidence>
<dbReference type="EC" id="4.1.99.12" evidence="3"/>
<proteinExistence type="predicted"/>
<dbReference type="SUPFAM" id="SSF55821">
    <property type="entry name" value="YrdC/RibB"/>
    <property type="match status" value="1"/>
</dbReference>
<dbReference type="Proteomes" id="UP000030081">
    <property type="component" value="Plasmid p319"/>
</dbReference>
<evidence type="ECO:0000256" key="4">
    <source>
        <dbReference type="ARBA" id="ARBA00018836"/>
    </source>
</evidence>
<keyword evidence="7" id="KW-0614">Plasmid</keyword>
<dbReference type="GO" id="GO:0008686">
    <property type="term" value="F:3,4-dihydroxy-2-butanone-4-phosphate synthase activity"/>
    <property type="evidence" value="ECO:0007669"/>
    <property type="project" value="UniProtKB-EC"/>
</dbReference>
<reference evidence="7 8" key="1">
    <citation type="submission" date="2014-10" db="EMBL/GenBank/DDBJ databases">
        <title>The Complete Genome Sequence for the Shellfish Pathogen Vibrio coralliilyticus RE98 Isolated from a Shellfish Hatchery.</title>
        <authorList>
            <person name="Richards G.P."/>
            <person name="Bono J.L."/>
            <person name="Watson M.A."/>
            <person name="Needleman D.S."/>
        </authorList>
    </citation>
    <scope>NUCLEOTIDE SEQUENCE [LARGE SCALE GENOMIC DNA]</scope>
    <source>
        <strain evidence="7 8">RE98</strain>
        <plasmid evidence="7 8">p319</plasmid>
    </source>
</reference>
<name>A0AAN0SIS8_9VIBR</name>
<dbReference type="Gene3D" id="3.90.870.10">
    <property type="entry name" value="DHBP synthase"/>
    <property type="match status" value="1"/>
</dbReference>
<evidence type="ECO:0000256" key="2">
    <source>
        <dbReference type="ARBA" id="ARBA00004904"/>
    </source>
</evidence>
<dbReference type="InterPro" id="IPR017945">
    <property type="entry name" value="DHBP_synth_RibB-like_a/b_dom"/>
</dbReference>
<dbReference type="PANTHER" id="PTHR21327">
    <property type="entry name" value="GTP CYCLOHYDROLASE II-RELATED"/>
    <property type="match status" value="1"/>
</dbReference>
<protein>
    <recommendedName>
        <fullName evidence="4">3,4-dihydroxy-2-butanone 4-phosphate synthase</fullName>
        <ecNumber evidence="3">4.1.99.12</ecNumber>
    </recommendedName>
</protein>
<gene>
    <name evidence="7" type="ORF">IX92_28470</name>
</gene>
<comment type="pathway">
    <text evidence="2">Cofactor biosynthesis; riboflavin biosynthesis; 2-hydroxy-3-oxobutyl phosphate from D-ribulose 5-phosphate: step 1/1.</text>
</comment>
<evidence type="ECO:0000256" key="6">
    <source>
        <dbReference type="ARBA" id="ARBA00022723"/>
    </source>
</evidence>
<evidence type="ECO:0000313" key="7">
    <source>
        <dbReference type="EMBL" id="AIW23005.1"/>
    </source>
</evidence>
<keyword evidence="8" id="KW-1185">Reference proteome</keyword>
<keyword evidence="5" id="KW-0686">Riboflavin biosynthesis</keyword>
<evidence type="ECO:0000256" key="1">
    <source>
        <dbReference type="ARBA" id="ARBA00002284"/>
    </source>
</evidence>
<dbReference type="PANTHER" id="PTHR21327:SF18">
    <property type="entry name" value="3,4-DIHYDROXY-2-BUTANONE 4-PHOSPHATE SYNTHASE"/>
    <property type="match status" value="1"/>
</dbReference>
<accession>A0AAN0SIS8</accession>
<sequence length="200" mass="21350">MSRVIAAAAQGNGFMVYDDRGGRGTLLNYPASTIKRAHVSQLMSLGSGLVSVAVDQSTAVRCGLPLMIGSHQSSAGPAFTVSVNARWGRHYGVSEAERWQTIRVLANPLSSSFDLVKPGHVFPILVDPNGLLGRQGLAEASADLVRWAKLPPIVAMSLMTDGCGELMALKEVWQVSQALSTPVVALSSVIDYRLWTVMSK</sequence>
<dbReference type="GO" id="GO:0005829">
    <property type="term" value="C:cytosol"/>
    <property type="evidence" value="ECO:0007669"/>
    <property type="project" value="TreeGrafter"/>
</dbReference>
<comment type="function">
    <text evidence="1">Catalyzes the conversion of D-ribulose 5-phosphate to formate and 3,4-dihydroxy-2-butanone 4-phosphate.</text>
</comment>
<dbReference type="GO" id="GO:0009231">
    <property type="term" value="P:riboflavin biosynthetic process"/>
    <property type="evidence" value="ECO:0007669"/>
    <property type="project" value="UniProtKB-KW"/>
</dbReference>
<geneLocation type="plasmid" evidence="7 8">
    <name>p319</name>
</geneLocation>
<organism evidence="7 8">
    <name type="scientific">Vibrio coralliilyticus</name>
    <dbReference type="NCBI Taxonomy" id="190893"/>
    <lineage>
        <taxon>Bacteria</taxon>
        <taxon>Pseudomonadati</taxon>
        <taxon>Pseudomonadota</taxon>
        <taxon>Gammaproteobacteria</taxon>
        <taxon>Vibrionales</taxon>
        <taxon>Vibrionaceae</taxon>
        <taxon>Vibrio</taxon>
    </lineage>
</organism>
<evidence type="ECO:0000256" key="5">
    <source>
        <dbReference type="ARBA" id="ARBA00022619"/>
    </source>
</evidence>